<dbReference type="OrthoDB" id="6161803at2759"/>
<evidence type="ECO:0000256" key="3">
    <source>
        <dbReference type="ARBA" id="ARBA00022729"/>
    </source>
</evidence>
<reference evidence="5 6" key="1">
    <citation type="submission" date="2020-06" db="EMBL/GenBank/DDBJ databases">
        <authorList>
            <person name="Li R."/>
            <person name="Bekaert M."/>
        </authorList>
    </citation>
    <scope>NUCLEOTIDE SEQUENCE [LARGE SCALE GENOMIC DNA]</scope>
    <source>
        <strain evidence="6">wild</strain>
    </source>
</reference>
<organism evidence="5 6">
    <name type="scientific">Mytilus coruscus</name>
    <name type="common">Sea mussel</name>
    <dbReference type="NCBI Taxonomy" id="42192"/>
    <lineage>
        <taxon>Eukaryota</taxon>
        <taxon>Metazoa</taxon>
        <taxon>Spiralia</taxon>
        <taxon>Lophotrochozoa</taxon>
        <taxon>Mollusca</taxon>
        <taxon>Bivalvia</taxon>
        <taxon>Autobranchia</taxon>
        <taxon>Pteriomorphia</taxon>
        <taxon>Mytilida</taxon>
        <taxon>Mytiloidea</taxon>
        <taxon>Mytilidae</taxon>
        <taxon>Mytilinae</taxon>
        <taxon>Mytilus</taxon>
    </lineage>
</organism>
<evidence type="ECO:0000313" key="5">
    <source>
        <dbReference type="EMBL" id="CAC5379990.1"/>
    </source>
</evidence>
<evidence type="ECO:0000313" key="6">
    <source>
        <dbReference type="Proteomes" id="UP000507470"/>
    </source>
</evidence>
<keyword evidence="6" id="KW-1185">Reference proteome</keyword>
<dbReference type="PANTHER" id="PTHR22923">
    <property type="entry name" value="CEREBELLIN-RELATED"/>
    <property type="match status" value="1"/>
</dbReference>
<dbReference type="InterPro" id="IPR050822">
    <property type="entry name" value="Cerebellin_Synaptic_Org"/>
</dbReference>
<dbReference type="SUPFAM" id="SSF49842">
    <property type="entry name" value="TNF-like"/>
    <property type="match status" value="1"/>
</dbReference>
<dbReference type="Pfam" id="PF00386">
    <property type="entry name" value="C1q"/>
    <property type="match status" value="1"/>
</dbReference>
<proteinExistence type="predicted"/>
<comment type="subcellular location">
    <subcellularLocation>
        <location evidence="1">Secreted</location>
    </subcellularLocation>
</comment>
<dbReference type="InterPro" id="IPR008983">
    <property type="entry name" value="Tumour_necrosis_fac-like_dom"/>
</dbReference>
<dbReference type="PRINTS" id="PR00007">
    <property type="entry name" value="COMPLEMNTC1Q"/>
</dbReference>
<gene>
    <name evidence="5" type="ORF">MCOR_15987</name>
</gene>
<feature type="domain" description="C1q" evidence="4">
    <location>
        <begin position="37"/>
        <end position="166"/>
    </location>
</feature>
<dbReference type="AlphaFoldDB" id="A0A6J8B9K2"/>
<dbReference type="Gene3D" id="2.60.120.40">
    <property type="match status" value="1"/>
</dbReference>
<dbReference type="GO" id="GO:0005576">
    <property type="term" value="C:extracellular region"/>
    <property type="evidence" value="ECO:0007669"/>
    <property type="project" value="UniProtKB-SubCell"/>
</dbReference>
<dbReference type="PANTHER" id="PTHR22923:SF116">
    <property type="entry name" value="C1Q DOMAIN-CONTAINING PROTEIN"/>
    <property type="match status" value="1"/>
</dbReference>
<evidence type="ECO:0000256" key="2">
    <source>
        <dbReference type="ARBA" id="ARBA00022525"/>
    </source>
</evidence>
<dbReference type="SMART" id="SM00110">
    <property type="entry name" value="C1Q"/>
    <property type="match status" value="1"/>
</dbReference>
<sequence>MTLGSKLACSEKTNIVNKLKLLCRAIGDSDNPGCPSTDAGVSVFTASVSKRRYVVKGNIVRFDKVWTNIGNNYDPRSGVYTTPKDGAYHFSCTVMSQGRNGIRVNLWKNDVKTVAIYSNGAFGGTLNMGLDLKKGDRVCIKQSYLENYIYAEPEYHFSMFSGFQIS</sequence>
<dbReference type="EMBL" id="CACVKT020002798">
    <property type="protein sequence ID" value="CAC5379990.1"/>
    <property type="molecule type" value="Genomic_DNA"/>
</dbReference>
<protein>
    <submittedName>
        <fullName evidence="5">COL10A</fullName>
    </submittedName>
</protein>
<dbReference type="InterPro" id="IPR001073">
    <property type="entry name" value="C1q_dom"/>
</dbReference>
<keyword evidence="2" id="KW-0964">Secreted</keyword>
<dbReference type="PROSITE" id="PS50871">
    <property type="entry name" value="C1Q"/>
    <property type="match status" value="1"/>
</dbReference>
<name>A0A6J8B9K2_MYTCO</name>
<dbReference type="Proteomes" id="UP000507470">
    <property type="component" value="Unassembled WGS sequence"/>
</dbReference>
<evidence type="ECO:0000259" key="4">
    <source>
        <dbReference type="PROSITE" id="PS50871"/>
    </source>
</evidence>
<accession>A0A6J8B9K2</accession>
<evidence type="ECO:0000256" key="1">
    <source>
        <dbReference type="ARBA" id="ARBA00004613"/>
    </source>
</evidence>
<keyword evidence="3" id="KW-0732">Signal</keyword>